<dbReference type="Pfam" id="PF04954">
    <property type="entry name" value="SIP"/>
    <property type="match status" value="1"/>
</dbReference>
<dbReference type="InterPro" id="IPR013113">
    <property type="entry name" value="SIP_FAD-bd"/>
</dbReference>
<feature type="domain" description="FAD-binding FR-type" evidence="2">
    <location>
        <begin position="4"/>
        <end position="109"/>
    </location>
</feature>
<name>A0ABW4B1B6_9GAMM</name>
<organism evidence="3 4">
    <name type="scientific">Rhodanobacter aciditrophus</name>
    <dbReference type="NCBI Taxonomy" id="1623218"/>
    <lineage>
        <taxon>Bacteria</taxon>
        <taxon>Pseudomonadati</taxon>
        <taxon>Pseudomonadota</taxon>
        <taxon>Gammaproteobacteria</taxon>
        <taxon>Lysobacterales</taxon>
        <taxon>Rhodanobacteraceae</taxon>
        <taxon>Rhodanobacter</taxon>
    </lineage>
</organism>
<dbReference type="Pfam" id="PF08021">
    <property type="entry name" value="FAD_binding_9"/>
    <property type="match status" value="1"/>
</dbReference>
<dbReference type="Gene3D" id="3.40.50.80">
    <property type="entry name" value="Nucleotide-binding domain of ferredoxin-NADP reductase (FNR) module"/>
    <property type="match status" value="1"/>
</dbReference>
<dbReference type="Proteomes" id="UP001597059">
    <property type="component" value="Unassembled WGS sequence"/>
</dbReference>
<dbReference type="PROSITE" id="PS51384">
    <property type="entry name" value="FAD_FR"/>
    <property type="match status" value="1"/>
</dbReference>
<sequence>MAKPEPKLFTVVRSEYVTPNMLRVTVGGEAMKNFPKDQESGYIKLIFPSEHGRLMRTYTIRKQREDEMDIDFAIHGEGEHQGIACKWALNAQPGDEILIGGPGPKKLASENTDWMLFVGDMTSLPAISVNLEQLPTDAKGYALLEVQTESDIQPLNKPEGIQIKWLINDRPGQDSNALLDNIKSLDWLDGSLSLWAACEFSSMRNIRAYFKDRGDVSKADFYVSSYWKMGLNEDQHKVEKRNDLDAIEA</sequence>
<dbReference type="Gene3D" id="2.40.30.10">
    <property type="entry name" value="Translation factors"/>
    <property type="match status" value="1"/>
</dbReference>
<dbReference type="CDD" id="cd06193">
    <property type="entry name" value="siderophore_interacting"/>
    <property type="match status" value="1"/>
</dbReference>
<evidence type="ECO:0000259" key="2">
    <source>
        <dbReference type="PROSITE" id="PS51384"/>
    </source>
</evidence>
<accession>A0ABW4B1B6</accession>
<reference evidence="4" key="1">
    <citation type="journal article" date="2019" name="Int. J. Syst. Evol. Microbiol.">
        <title>The Global Catalogue of Microorganisms (GCM) 10K type strain sequencing project: providing services to taxonomists for standard genome sequencing and annotation.</title>
        <authorList>
            <consortium name="The Broad Institute Genomics Platform"/>
            <consortium name="The Broad Institute Genome Sequencing Center for Infectious Disease"/>
            <person name="Wu L."/>
            <person name="Ma J."/>
        </authorList>
    </citation>
    <scope>NUCLEOTIDE SEQUENCE [LARGE SCALE GENOMIC DNA]</scope>
    <source>
        <strain evidence="4">JCM 30774</strain>
    </source>
</reference>
<dbReference type="InterPro" id="IPR007037">
    <property type="entry name" value="SIP_rossman_dom"/>
</dbReference>
<keyword evidence="4" id="KW-1185">Reference proteome</keyword>
<protein>
    <submittedName>
        <fullName evidence="3">Siderophore-interacting protein</fullName>
    </submittedName>
</protein>
<gene>
    <name evidence="3" type="ORF">ACFQ45_03380</name>
</gene>
<comment type="caution">
    <text evidence="3">The sequence shown here is derived from an EMBL/GenBank/DDBJ whole genome shotgun (WGS) entry which is preliminary data.</text>
</comment>
<dbReference type="InterPro" id="IPR039261">
    <property type="entry name" value="FNR_nucleotide-bd"/>
</dbReference>
<comment type="similarity">
    <text evidence="1">Belongs to the SIP oxidoreductase family.</text>
</comment>
<dbReference type="SUPFAM" id="SSF63380">
    <property type="entry name" value="Riboflavin synthase domain-like"/>
    <property type="match status" value="1"/>
</dbReference>
<evidence type="ECO:0000256" key="1">
    <source>
        <dbReference type="ARBA" id="ARBA00035644"/>
    </source>
</evidence>
<proteinExistence type="inferred from homology"/>
<dbReference type="RefSeq" id="WP_377365338.1">
    <property type="nucleotide sequence ID" value="NZ_JBHTMN010000004.1"/>
</dbReference>
<dbReference type="InterPro" id="IPR017927">
    <property type="entry name" value="FAD-bd_FR_type"/>
</dbReference>
<evidence type="ECO:0000313" key="4">
    <source>
        <dbReference type="Proteomes" id="UP001597059"/>
    </source>
</evidence>
<dbReference type="InterPro" id="IPR017938">
    <property type="entry name" value="Riboflavin_synthase-like_b-brl"/>
</dbReference>
<dbReference type="EMBL" id="JBHTMN010000004">
    <property type="protein sequence ID" value="MFD1382390.1"/>
    <property type="molecule type" value="Genomic_DNA"/>
</dbReference>
<evidence type="ECO:0000313" key="3">
    <source>
        <dbReference type="EMBL" id="MFD1382390.1"/>
    </source>
</evidence>
<dbReference type="InterPro" id="IPR039374">
    <property type="entry name" value="SIP_fam"/>
</dbReference>
<dbReference type="PANTHER" id="PTHR30157">
    <property type="entry name" value="FERRIC REDUCTASE, NADPH-DEPENDENT"/>
    <property type="match status" value="1"/>
</dbReference>
<dbReference type="PANTHER" id="PTHR30157:SF0">
    <property type="entry name" value="NADPH-DEPENDENT FERRIC-CHELATE REDUCTASE"/>
    <property type="match status" value="1"/>
</dbReference>